<organism evidence="1 2">
    <name type="scientific">Caldibacillus debilis GB1</name>
    <dbReference type="NCBI Taxonomy" id="1339248"/>
    <lineage>
        <taxon>Bacteria</taxon>
        <taxon>Bacillati</taxon>
        <taxon>Bacillota</taxon>
        <taxon>Bacilli</taxon>
        <taxon>Bacillales</taxon>
        <taxon>Bacillaceae</taxon>
        <taxon>Caldibacillus</taxon>
    </lineage>
</organism>
<proteinExistence type="predicted"/>
<dbReference type="AlphaFoldDB" id="A0A420VHY3"/>
<comment type="caution">
    <text evidence="1">The sequence shown here is derived from an EMBL/GenBank/DDBJ whole genome shotgun (WGS) entry which is preliminary data.</text>
</comment>
<dbReference type="Proteomes" id="UP000286235">
    <property type="component" value="Unassembled WGS sequence"/>
</dbReference>
<protein>
    <submittedName>
        <fullName evidence="1">Uncharacterized protein</fullName>
    </submittedName>
</protein>
<sequence>MTQSCIKIRVHKNHCKNCVWFLQGNVCPFVRCVRSHGWTVDERSEKDGRKTY</sequence>
<dbReference type="EMBL" id="AZRV01000011">
    <property type="protein sequence ID" value="RKO63239.1"/>
    <property type="molecule type" value="Genomic_DNA"/>
</dbReference>
<evidence type="ECO:0000313" key="2">
    <source>
        <dbReference type="Proteomes" id="UP000286235"/>
    </source>
</evidence>
<gene>
    <name evidence="1" type="ORF">Cdeb_00331</name>
</gene>
<accession>A0A420VHY3</accession>
<evidence type="ECO:0000313" key="1">
    <source>
        <dbReference type="EMBL" id="RKO63239.1"/>
    </source>
</evidence>
<keyword evidence="2" id="KW-1185">Reference proteome</keyword>
<reference evidence="1 2" key="1">
    <citation type="submission" date="2013-12" db="EMBL/GenBank/DDBJ databases">
        <title>Genome and proteome characterization of Caldibacillus debilis GB1 derived from a cellulolytic aero-tolerant co-culture.</title>
        <authorList>
            <person name="Wushke S.T."/>
            <person name="Zhang X."/>
            <person name="Fristensky B."/>
            <person name="Wilkins J.A."/>
            <person name="Levin D.B."/>
            <person name="Sparling R."/>
        </authorList>
    </citation>
    <scope>NUCLEOTIDE SEQUENCE [LARGE SCALE GENOMIC DNA]</scope>
    <source>
        <strain evidence="1 2">GB1</strain>
    </source>
</reference>
<name>A0A420VHY3_9BACI</name>